<dbReference type="InterPro" id="IPR023631">
    <property type="entry name" value="Amidase_dom"/>
</dbReference>
<name>A0A252C662_9PROT</name>
<reference evidence="2 4" key="1">
    <citation type="submission" date="2012-11" db="EMBL/GenBank/DDBJ databases">
        <title>Whole genome sequence of Acetobacter orientalis 21F-2.</title>
        <authorList>
            <person name="Azuma Y."/>
            <person name="Higashiura N."/>
            <person name="Hirakawa H."/>
            <person name="Matsushita K."/>
        </authorList>
    </citation>
    <scope>NUCLEOTIDE SEQUENCE [LARGE SCALE GENOMIC DNA]</scope>
    <source>
        <strain evidence="2 4">21F-2</strain>
    </source>
</reference>
<gene>
    <name evidence="2" type="ORF">Abor_016_008</name>
    <name evidence="3" type="ORF">HK12_12535</name>
</gene>
<dbReference type="EMBL" id="JOMO01000055">
    <property type="protein sequence ID" value="OUI79713.1"/>
    <property type="molecule type" value="Genomic_DNA"/>
</dbReference>
<dbReference type="GO" id="GO:0003824">
    <property type="term" value="F:catalytic activity"/>
    <property type="evidence" value="ECO:0007669"/>
    <property type="project" value="InterPro"/>
</dbReference>
<dbReference type="STRING" id="1231341.Abor_016_008"/>
<proteinExistence type="predicted"/>
<dbReference type="PANTHER" id="PTHR11895">
    <property type="entry name" value="TRANSAMIDASE"/>
    <property type="match status" value="1"/>
</dbReference>
<dbReference type="RefSeq" id="WP_048841179.1">
    <property type="nucleotide sequence ID" value="NZ_BAMX01000016.1"/>
</dbReference>
<dbReference type="AlphaFoldDB" id="A0A252C662"/>
<comment type="caution">
    <text evidence="2">The sequence shown here is derived from an EMBL/GenBank/DDBJ whole genome shotgun (WGS) entry which is preliminary data.</text>
</comment>
<accession>A0A0D6NJ68</accession>
<dbReference type="PANTHER" id="PTHR11895:SF172">
    <property type="entry name" value="GLUTAMYL-TRNA(GLN) AMIDOTRANSFERASE"/>
    <property type="match status" value="1"/>
</dbReference>
<dbReference type="EMBL" id="BAMX01000016">
    <property type="protein sequence ID" value="GAN66127.1"/>
    <property type="molecule type" value="Genomic_DNA"/>
</dbReference>
<dbReference type="NCBIfam" id="TIGR02715">
    <property type="entry name" value="amido_AtzE"/>
    <property type="match status" value="1"/>
</dbReference>
<feature type="domain" description="Amidase" evidence="1">
    <location>
        <begin position="26"/>
        <end position="430"/>
    </location>
</feature>
<evidence type="ECO:0000313" key="4">
    <source>
        <dbReference type="Proteomes" id="UP000032670"/>
    </source>
</evidence>
<dbReference type="InterPro" id="IPR014087">
    <property type="entry name" value="Carboxybiuret_hydro_AtzE"/>
</dbReference>
<dbReference type="Proteomes" id="UP000032670">
    <property type="component" value="Unassembled WGS sequence"/>
</dbReference>
<sequence length="455" mass="47341">MSESIAQFAAQIRAGKISPVQQCMQTLHALEAGNKTYTVATHILAERALHQAQVLERKIAAGQDVGPLAGIPFGVKDLFDVAGLVTTAGSTVLQNNPPALKDALVVSRLCAAGALPVATLNMDEFAYGFATENAHFGTTLNPHDVRRLAGGSSGGSAAAVAAGLLPFTLGSDTNGSIRVPASLCGVWGLRPTQGLVPLEGVYPFAASLDVIGPFARSAADIQSVAEVLAGQSFAFEGHAGSIRVGVLGGWFAQDLVPDLQAGLEMIAGACPSARTVTLPEIARVRAASFVITAAEGGNLHLNRLKQTPMAYDPATRDRLLAGALLPAAAVIQAQRIRTWFRHLMHDVFDTVDVLIAPATVGPAPLIDQPTIMVGGKAVSARANLGLFTQPLSLAGMPVVSAPLAPQLTPNTQLPLGIQLIAGPHKENMLLAFAQELERKGLLGFPVAHSQHQRVA</sequence>
<keyword evidence="4" id="KW-1185">Reference proteome</keyword>
<dbReference type="InterPro" id="IPR036928">
    <property type="entry name" value="AS_sf"/>
</dbReference>
<dbReference type="NCBIfam" id="NF006631">
    <property type="entry name" value="PRK09201.1"/>
    <property type="match status" value="1"/>
</dbReference>
<evidence type="ECO:0000313" key="5">
    <source>
        <dbReference type="Proteomes" id="UP000194639"/>
    </source>
</evidence>
<protein>
    <submittedName>
        <fullName evidence="2">Amidase</fullName>
    </submittedName>
</protein>
<reference evidence="3 5" key="2">
    <citation type="submission" date="2014-06" db="EMBL/GenBank/DDBJ databases">
        <authorList>
            <person name="Ju J."/>
            <person name="Zhang J."/>
        </authorList>
    </citation>
    <scope>NUCLEOTIDE SEQUENCE [LARGE SCALE GENOMIC DNA]</scope>
    <source>
        <strain evidence="3">DmW_045</strain>
    </source>
</reference>
<dbReference type="Proteomes" id="UP000194639">
    <property type="component" value="Unassembled WGS sequence"/>
</dbReference>
<accession>A0A252C662</accession>
<dbReference type="InterPro" id="IPR000120">
    <property type="entry name" value="Amidase"/>
</dbReference>
<dbReference type="SUPFAM" id="SSF75304">
    <property type="entry name" value="Amidase signature (AS) enzymes"/>
    <property type="match status" value="1"/>
</dbReference>
<dbReference type="Gene3D" id="3.90.1300.10">
    <property type="entry name" value="Amidase signature (AS) domain"/>
    <property type="match status" value="1"/>
</dbReference>
<evidence type="ECO:0000313" key="3">
    <source>
        <dbReference type="EMBL" id="OUI79713.1"/>
    </source>
</evidence>
<dbReference type="GeneID" id="76204276"/>
<evidence type="ECO:0000313" key="2">
    <source>
        <dbReference type="EMBL" id="GAN66127.1"/>
    </source>
</evidence>
<evidence type="ECO:0000259" key="1">
    <source>
        <dbReference type="Pfam" id="PF01425"/>
    </source>
</evidence>
<dbReference type="Pfam" id="PF01425">
    <property type="entry name" value="Amidase"/>
    <property type="match status" value="1"/>
</dbReference>
<organism evidence="2 4">
    <name type="scientific">Acetobacter orientalis</name>
    <dbReference type="NCBI Taxonomy" id="146474"/>
    <lineage>
        <taxon>Bacteria</taxon>
        <taxon>Pseudomonadati</taxon>
        <taxon>Pseudomonadota</taxon>
        <taxon>Alphaproteobacteria</taxon>
        <taxon>Acetobacterales</taxon>
        <taxon>Acetobacteraceae</taxon>
        <taxon>Acetobacter</taxon>
    </lineage>
</organism>